<protein>
    <recommendedName>
        <fullName evidence="2">DUF834 domain-containing protein</fullName>
    </recommendedName>
</protein>
<feature type="compositionally biased region" description="Basic and acidic residues" evidence="1">
    <location>
        <begin position="103"/>
        <end position="135"/>
    </location>
</feature>
<proteinExistence type="predicted"/>
<accession>Q53L87</accession>
<feature type="region of interest" description="Disordered" evidence="1">
    <location>
        <begin position="98"/>
        <end position="222"/>
    </location>
</feature>
<dbReference type="AlphaFoldDB" id="Q53L87"/>
<gene>
    <name evidence="3" type="ordered locus">LOC_Os11g24020</name>
</gene>
<feature type="compositionally biased region" description="Basic and acidic residues" evidence="1">
    <location>
        <begin position="212"/>
        <end position="222"/>
    </location>
</feature>
<feature type="compositionally biased region" description="Basic residues" evidence="1">
    <location>
        <begin position="177"/>
        <end position="188"/>
    </location>
</feature>
<feature type="compositionally biased region" description="Low complexity" evidence="1">
    <location>
        <begin position="25"/>
        <end position="36"/>
    </location>
</feature>
<feature type="compositionally biased region" description="Low complexity" evidence="1">
    <location>
        <begin position="167"/>
        <end position="176"/>
    </location>
</feature>
<name>Q53L87_ORYSJ</name>
<reference evidence="3" key="2">
    <citation type="submission" date="2005-04" db="EMBL/GenBank/DDBJ databases">
        <authorList>
            <person name="Buell C.R."/>
            <person name="Wing R.A."/>
            <person name="McCombie W.A."/>
            <person name="Ouyang S."/>
        </authorList>
    </citation>
    <scope>NUCLEOTIDE SEQUENCE</scope>
</reference>
<evidence type="ECO:0000313" key="3">
    <source>
        <dbReference type="EMBL" id="ABA93206.1"/>
    </source>
</evidence>
<evidence type="ECO:0000259" key="2">
    <source>
        <dbReference type="Pfam" id="PF05754"/>
    </source>
</evidence>
<reference evidence="3" key="3">
    <citation type="submission" date="2006-01" db="EMBL/GenBank/DDBJ databases">
        <authorList>
            <person name="Buell R."/>
        </authorList>
    </citation>
    <scope>NUCLEOTIDE SEQUENCE</scope>
</reference>
<evidence type="ECO:0000256" key="1">
    <source>
        <dbReference type="SAM" id="MobiDB-lite"/>
    </source>
</evidence>
<dbReference type="Pfam" id="PF05754">
    <property type="entry name" value="DUF834"/>
    <property type="match status" value="1"/>
</dbReference>
<feature type="region of interest" description="Disordered" evidence="1">
    <location>
        <begin position="1"/>
        <end position="81"/>
    </location>
</feature>
<sequence>MALMPAMTWLPCRIDDRKHGNSSYQRTTRQQPRGGRSSPRSCDPEGGDGERRRRWTATNGAAEDGTDRLQGDDGLPGVFDDGEVEAGLLLLLANPTAAAATEGDDHNDGAGLLERRPEVEREGEHGESDSGEIRRKGTGGRGSSHPCEAEGGDGAGRGRPRRRRDAAGGSPASAAARARRRRRYKRRLGLGLETNGRGGRGDAIYSRKRERSARERMESATD</sequence>
<dbReference type="EMBL" id="DP000010">
    <property type="protein sequence ID" value="ABA93206.1"/>
    <property type="molecule type" value="Genomic_DNA"/>
</dbReference>
<dbReference type="InterPro" id="IPR008552">
    <property type="entry name" value="DUF834"/>
</dbReference>
<organism evidence="3">
    <name type="scientific">Oryza sativa subsp. japonica</name>
    <name type="common">Rice</name>
    <dbReference type="NCBI Taxonomy" id="39947"/>
    <lineage>
        <taxon>Eukaryota</taxon>
        <taxon>Viridiplantae</taxon>
        <taxon>Streptophyta</taxon>
        <taxon>Embryophyta</taxon>
        <taxon>Tracheophyta</taxon>
        <taxon>Spermatophyta</taxon>
        <taxon>Magnoliopsida</taxon>
        <taxon>Liliopsida</taxon>
        <taxon>Poales</taxon>
        <taxon>Poaceae</taxon>
        <taxon>BOP clade</taxon>
        <taxon>Oryzoideae</taxon>
        <taxon>Oryzeae</taxon>
        <taxon>Oryzinae</taxon>
        <taxon>Oryza</taxon>
        <taxon>Oryza sativa</taxon>
    </lineage>
</organism>
<feature type="domain" description="DUF834" evidence="2">
    <location>
        <begin position="54"/>
        <end position="109"/>
    </location>
</feature>
<reference evidence="3" key="1">
    <citation type="journal article" date="2005" name="BMC Biol.">
        <title>The sequence of rice chromosomes 11 and 12, rich in disease resistance genes and recent gene duplications.</title>
        <authorList>
            <consortium name="The rice chromosomes 11 and 12 sequencing consortia"/>
        </authorList>
    </citation>
    <scope>NUCLEOTIDE SEQUENCE [LARGE SCALE GENOMIC DNA]</scope>
</reference>